<keyword evidence="4 7" id="KW-0067">ATP-binding</keyword>
<protein>
    <submittedName>
        <fullName evidence="7">Dipeptide ABC transporter ATP-binding protein</fullName>
    </submittedName>
</protein>
<dbReference type="InterPro" id="IPR027417">
    <property type="entry name" value="P-loop_NTPase"/>
</dbReference>
<evidence type="ECO:0000256" key="5">
    <source>
        <dbReference type="SAM" id="MobiDB-lite"/>
    </source>
</evidence>
<dbReference type="InterPro" id="IPR003439">
    <property type="entry name" value="ABC_transporter-like_ATP-bd"/>
</dbReference>
<evidence type="ECO:0000256" key="1">
    <source>
        <dbReference type="ARBA" id="ARBA00005417"/>
    </source>
</evidence>
<dbReference type="InterPro" id="IPR050319">
    <property type="entry name" value="ABC_transp_ATP-bind"/>
</dbReference>
<dbReference type="PANTHER" id="PTHR43776">
    <property type="entry name" value="TRANSPORT ATP-BINDING PROTEIN"/>
    <property type="match status" value="1"/>
</dbReference>
<organism evidence="7 8">
    <name type="scientific">Dactylosporangium salmoneum</name>
    <dbReference type="NCBI Taxonomy" id="53361"/>
    <lineage>
        <taxon>Bacteria</taxon>
        <taxon>Bacillati</taxon>
        <taxon>Actinomycetota</taxon>
        <taxon>Actinomycetes</taxon>
        <taxon>Micromonosporales</taxon>
        <taxon>Micromonosporaceae</taxon>
        <taxon>Dactylosporangium</taxon>
    </lineage>
</organism>
<dbReference type="Gene3D" id="3.40.50.300">
    <property type="entry name" value="P-loop containing nucleotide triphosphate hydrolases"/>
    <property type="match status" value="1"/>
</dbReference>
<dbReference type="Pfam" id="PF00005">
    <property type="entry name" value="ABC_tran"/>
    <property type="match status" value="1"/>
</dbReference>
<feature type="region of interest" description="Disordered" evidence="5">
    <location>
        <begin position="315"/>
        <end position="334"/>
    </location>
</feature>
<reference evidence="8" key="1">
    <citation type="journal article" date="2019" name="Int. J. Syst. Evol. Microbiol.">
        <title>The Global Catalogue of Microorganisms (GCM) 10K type strain sequencing project: providing services to taxonomists for standard genome sequencing and annotation.</title>
        <authorList>
            <consortium name="The Broad Institute Genomics Platform"/>
            <consortium name="The Broad Institute Genome Sequencing Center for Infectious Disease"/>
            <person name="Wu L."/>
            <person name="Ma J."/>
        </authorList>
    </citation>
    <scope>NUCLEOTIDE SEQUENCE [LARGE SCALE GENOMIC DNA]</scope>
    <source>
        <strain evidence="8">JCM 3272</strain>
    </source>
</reference>
<evidence type="ECO:0000256" key="3">
    <source>
        <dbReference type="ARBA" id="ARBA00022741"/>
    </source>
</evidence>
<dbReference type="EMBL" id="BAAARV010000027">
    <property type="protein sequence ID" value="GAA2348868.1"/>
    <property type="molecule type" value="Genomic_DNA"/>
</dbReference>
<keyword evidence="3" id="KW-0547">Nucleotide-binding</keyword>
<dbReference type="Proteomes" id="UP001501444">
    <property type="component" value="Unassembled WGS sequence"/>
</dbReference>
<dbReference type="NCBIfam" id="TIGR01727">
    <property type="entry name" value="oligo_HPY"/>
    <property type="match status" value="1"/>
</dbReference>
<keyword evidence="8" id="KW-1185">Reference proteome</keyword>
<gene>
    <name evidence="7" type="ORF">GCM10010170_037770</name>
</gene>
<name>A0ABP5TEU0_9ACTN</name>
<dbReference type="GO" id="GO:0005524">
    <property type="term" value="F:ATP binding"/>
    <property type="evidence" value="ECO:0007669"/>
    <property type="project" value="UniProtKB-KW"/>
</dbReference>
<dbReference type="PROSITE" id="PS50893">
    <property type="entry name" value="ABC_TRANSPORTER_2"/>
    <property type="match status" value="1"/>
</dbReference>
<keyword evidence="2" id="KW-0813">Transport</keyword>
<sequence length="334" mass="36181">MSLLEVTDLHHVFHRGGKPPVYAVNGVSFQVEAGETLALIGESGSGKSTVGRLVLGLLTPTGGEVRFEGRSIAGLGRKESRDLRAKLQVVFQEPYESLNPRMRVGTIIEEPLRIHDPKMPAEQRRRRIVETLAAVGLGEEFLDRYPRQLSGGQQQRVGIARAVVTRPSLVVLDEPTSSLDVSVRARTLQLLGELQRDLGIGYVFISHDIHTVSHFSRRVAVMYLGRVVETGPTAEVLANPRHPYTRALLSAALSVDPNSRRVHVPLRGEIPSPTRLPAGCPLAGRCPIEQPECATTAVAHEQVGPAHTAACLNLEGRPSPLGPGEALEPVGEPR</sequence>
<dbReference type="InterPro" id="IPR003593">
    <property type="entry name" value="AAA+_ATPase"/>
</dbReference>
<dbReference type="CDD" id="cd03257">
    <property type="entry name" value="ABC_NikE_OppD_transporters"/>
    <property type="match status" value="1"/>
</dbReference>
<dbReference type="InterPro" id="IPR013563">
    <property type="entry name" value="Oligopep_ABC_C"/>
</dbReference>
<evidence type="ECO:0000256" key="4">
    <source>
        <dbReference type="ARBA" id="ARBA00022840"/>
    </source>
</evidence>
<proteinExistence type="inferred from homology"/>
<dbReference type="Pfam" id="PF08352">
    <property type="entry name" value="oligo_HPY"/>
    <property type="match status" value="1"/>
</dbReference>
<evidence type="ECO:0000259" key="6">
    <source>
        <dbReference type="PROSITE" id="PS50893"/>
    </source>
</evidence>
<evidence type="ECO:0000313" key="8">
    <source>
        <dbReference type="Proteomes" id="UP001501444"/>
    </source>
</evidence>
<comment type="similarity">
    <text evidence="1">Belongs to the ABC transporter superfamily.</text>
</comment>
<dbReference type="RefSeq" id="WP_344613728.1">
    <property type="nucleotide sequence ID" value="NZ_BAAARV010000027.1"/>
</dbReference>
<dbReference type="PROSITE" id="PS00211">
    <property type="entry name" value="ABC_TRANSPORTER_1"/>
    <property type="match status" value="1"/>
</dbReference>
<dbReference type="SUPFAM" id="SSF52540">
    <property type="entry name" value="P-loop containing nucleoside triphosphate hydrolases"/>
    <property type="match status" value="1"/>
</dbReference>
<dbReference type="PANTHER" id="PTHR43776:SF7">
    <property type="entry name" value="D,D-DIPEPTIDE TRANSPORT ATP-BINDING PROTEIN DDPF-RELATED"/>
    <property type="match status" value="1"/>
</dbReference>
<dbReference type="SMART" id="SM00382">
    <property type="entry name" value="AAA"/>
    <property type="match status" value="1"/>
</dbReference>
<feature type="domain" description="ABC transporter" evidence="6">
    <location>
        <begin position="4"/>
        <end position="249"/>
    </location>
</feature>
<evidence type="ECO:0000256" key="2">
    <source>
        <dbReference type="ARBA" id="ARBA00022448"/>
    </source>
</evidence>
<dbReference type="InterPro" id="IPR017871">
    <property type="entry name" value="ABC_transporter-like_CS"/>
</dbReference>
<accession>A0ABP5TEU0</accession>
<evidence type="ECO:0000313" key="7">
    <source>
        <dbReference type="EMBL" id="GAA2348868.1"/>
    </source>
</evidence>
<comment type="caution">
    <text evidence="7">The sequence shown here is derived from an EMBL/GenBank/DDBJ whole genome shotgun (WGS) entry which is preliminary data.</text>
</comment>